<name>A0A0M2R7Q0_9PROT</name>
<comment type="similarity">
    <text evidence="2">Belongs to the metallo-dependent hydrolases superfamily. Hydantoinase/dihydropyrimidinase family.</text>
</comment>
<dbReference type="SUPFAM" id="SSF51338">
    <property type="entry name" value="Composite domain of metallo-dependent hydrolases"/>
    <property type="match status" value="2"/>
</dbReference>
<dbReference type="STRING" id="1549748.WH95_13310"/>
<dbReference type="AlphaFoldDB" id="A0A0M2R7Q0"/>
<evidence type="ECO:0000256" key="3">
    <source>
        <dbReference type="ARBA" id="ARBA00022723"/>
    </source>
</evidence>
<organism evidence="7 8">
    <name type="scientific">Kiloniella litopenaei</name>
    <dbReference type="NCBI Taxonomy" id="1549748"/>
    <lineage>
        <taxon>Bacteria</taxon>
        <taxon>Pseudomonadati</taxon>
        <taxon>Pseudomonadota</taxon>
        <taxon>Alphaproteobacteria</taxon>
        <taxon>Rhodospirillales</taxon>
        <taxon>Kiloniellaceae</taxon>
        <taxon>Kiloniella</taxon>
    </lineage>
</organism>
<dbReference type="CDD" id="cd01314">
    <property type="entry name" value="D-HYD"/>
    <property type="match status" value="1"/>
</dbReference>
<sequence>MVSFDLVIRNGETVTATEKIRQDVGIKDGQIVALGTGLGVGRKEIDATGKLILPGGIDAHCHVEQMSSSGIMTSDDFYSASVSAAFGGTTTIIPFAAQHRGQSLRTVVDDYMACAKPKAVIDYAFHLIISDPTDAVMGQELPAMIADGISSFKIYMTYDALKLDDYEILEVLSTARKEEALVMVHAENHDVIRWLSEKLLSQGNGDPKYHAVSHSRIAESEATHRAIALAELVDTPLFIVHVSSEEALDEIRRSQSRGLKVMAETCPQYLFLTAKDLDKEGMVGAKFCCSPPPRDEKAQEAIWEGLIDGSFQVFSSDHAPYRFDETGKLAAGPNPNFKQIANGVPGLEIRMPMLFSAGVLGKRMDLHRFVEVTATNPAKIYGLYPRKGTIEVGCDADLAVWDPEKEVRISIDMLHDNMDYTPYEGTEITGWPETVISRGRIVVEDNDLKVDRGTGVYLKRERSSAAKPSGNLVPEVNSQLNFNAKIL</sequence>
<dbReference type="PATRIC" id="fig|1549748.8.peg.855"/>
<dbReference type="Proteomes" id="UP000034491">
    <property type="component" value="Unassembled WGS sequence"/>
</dbReference>
<dbReference type="GO" id="GO:0004157">
    <property type="term" value="F:dihydropyrimidinase activity"/>
    <property type="evidence" value="ECO:0007669"/>
    <property type="project" value="UniProtKB-EC"/>
</dbReference>
<dbReference type="SUPFAM" id="SSF51556">
    <property type="entry name" value="Metallo-dependent hydrolases"/>
    <property type="match status" value="1"/>
</dbReference>
<dbReference type="NCBIfam" id="TIGR02033">
    <property type="entry name" value="D-hydantoinase"/>
    <property type="match status" value="1"/>
</dbReference>
<accession>A0A0M2R7Q0</accession>
<dbReference type="Gene3D" id="3.20.20.140">
    <property type="entry name" value="Metal-dependent hydrolases"/>
    <property type="match status" value="1"/>
</dbReference>
<evidence type="ECO:0000256" key="5">
    <source>
        <dbReference type="PIRSR" id="PIRSR611778-50"/>
    </source>
</evidence>
<comment type="PTM">
    <text evidence="5">Carbamylation allows a single lysine to coordinate two divalent metal cations.</text>
</comment>
<dbReference type="PANTHER" id="PTHR11647:SF1">
    <property type="entry name" value="COLLAPSIN RESPONSE MEDIATOR PROTEIN"/>
    <property type="match status" value="1"/>
</dbReference>
<gene>
    <name evidence="7" type="ORF">WH95_13310</name>
</gene>
<feature type="modified residue" description="N6-carboxylysine" evidence="5">
    <location>
        <position position="153"/>
    </location>
</feature>
<dbReference type="InterPro" id="IPR050378">
    <property type="entry name" value="Metallo-dep_Hydrolases_sf"/>
</dbReference>
<evidence type="ECO:0000256" key="4">
    <source>
        <dbReference type="ARBA" id="ARBA00022801"/>
    </source>
</evidence>
<evidence type="ECO:0000259" key="6">
    <source>
        <dbReference type="Pfam" id="PF01979"/>
    </source>
</evidence>
<protein>
    <submittedName>
        <fullName evidence="7">Dihydropyrimidinase</fullName>
        <ecNumber evidence="7">3.5.2.2</ecNumber>
    </submittedName>
</protein>
<evidence type="ECO:0000313" key="7">
    <source>
        <dbReference type="EMBL" id="KKJ76449.1"/>
    </source>
</evidence>
<proteinExistence type="inferred from homology"/>
<dbReference type="GO" id="GO:0005829">
    <property type="term" value="C:cytosol"/>
    <property type="evidence" value="ECO:0007669"/>
    <property type="project" value="TreeGrafter"/>
</dbReference>
<keyword evidence="8" id="KW-1185">Reference proteome</keyword>
<evidence type="ECO:0000313" key="8">
    <source>
        <dbReference type="Proteomes" id="UP000034491"/>
    </source>
</evidence>
<dbReference type="RefSeq" id="WP_046508063.1">
    <property type="nucleotide sequence ID" value="NZ_LANI01000019.1"/>
</dbReference>
<reference evidence="7 8" key="1">
    <citation type="submission" date="2015-03" db="EMBL/GenBank/DDBJ databases">
        <title>Genome sequence of Kiloniella sp. P1-1, isolated from the gut microflora of Pacific white shrimp, Penaeus vannamei.</title>
        <authorList>
            <person name="Shao Z."/>
            <person name="Wang L."/>
            <person name="Li X."/>
        </authorList>
    </citation>
    <scope>NUCLEOTIDE SEQUENCE [LARGE SCALE GENOMIC DNA]</scope>
    <source>
        <strain evidence="7 8">P1-1</strain>
    </source>
</reference>
<dbReference type="NCBIfam" id="NF009941">
    <property type="entry name" value="PRK13404.1"/>
    <property type="match status" value="1"/>
</dbReference>
<dbReference type="EC" id="3.5.2.2" evidence="7"/>
<evidence type="ECO:0000256" key="1">
    <source>
        <dbReference type="ARBA" id="ARBA00001947"/>
    </source>
</evidence>
<dbReference type="GO" id="GO:0046872">
    <property type="term" value="F:metal ion binding"/>
    <property type="evidence" value="ECO:0007669"/>
    <property type="project" value="UniProtKB-KW"/>
</dbReference>
<dbReference type="Gene3D" id="2.30.40.10">
    <property type="entry name" value="Urease, subunit C, domain 1"/>
    <property type="match status" value="1"/>
</dbReference>
<keyword evidence="3" id="KW-0479">Metal-binding</keyword>
<keyword evidence="4 7" id="KW-0378">Hydrolase</keyword>
<evidence type="ECO:0000256" key="2">
    <source>
        <dbReference type="ARBA" id="ARBA00008829"/>
    </source>
</evidence>
<dbReference type="PANTHER" id="PTHR11647">
    <property type="entry name" value="HYDRANTOINASE/DIHYDROPYRIMIDINASE FAMILY MEMBER"/>
    <property type="match status" value="1"/>
</dbReference>
<dbReference type="InterPro" id="IPR011778">
    <property type="entry name" value="Hydantoinase/dihydroPyrase"/>
</dbReference>
<comment type="cofactor">
    <cofactor evidence="1">
        <name>Zn(2+)</name>
        <dbReference type="ChEBI" id="CHEBI:29105"/>
    </cofactor>
</comment>
<dbReference type="Pfam" id="PF01979">
    <property type="entry name" value="Amidohydro_1"/>
    <property type="match status" value="1"/>
</dbReference>
<feature type="domain" description="Amidohydrolase-related" evidence="6">
    <location>
        <begin position="52"/>
        <end position="442"/>
    </location>
</feature>
<dbReference type="EMBL" id="LANI01000019">
    <property type="protein sequence ID" value="KKJ76449.1"/>
    <property type="molecule type" value="Genomic_DNA"/>
</dbReference>
<comment type="caution">
    <text evidence="7">The sequence shown here is derived from an EMBL/GenBank/DDBJ whole genome shotgun (WGS) entry which is preliminary data.</text>
</comment>
<dbReference type="InterPro" id="IPR011059">
    <property type="entry name" value="Metal-dep_hydrolase_composite"/>
</dbReference>
<dbReference type="FunFam" id="3.20.20.140:FF:000174">
    <property type="entry name" value="Dihydropyrimidinase-related protein 2"/>
    <property type="match status" value="1"/>
</dbReference>
<dbReference type="InterPro" id="IPR006680">
    <property type="entry name" value="Amidohydro-rel"/>
</dbReference>
<dbReference type="InterPro" id="IPR032466">
    <property type="entry name" value="Metal_Hydrolase"/>
</dbReference>